<dbReference type="AlphaFoldDB" id="A0A845SV54"/>
<dbReference type="RefSeq" id="WP_162220305.1">
    <property type="nucleotide sequence ID" value="NZ_JANJZM010000008.1"/>
</dbReference>
<sequence length="234" mass="26296">MVRQGISDGEAKLIITHSNRQRGLDELLPSEKTFAFKMELEGLKETRKQLQKVDLITQLESAVNADEQSVSEDLFKVEQMKYSRETLAEHYGLNPTEWHRLIHLPHLCPELLELVNDAKLPRLCSCPHRLPASRYPAAPVQNAKENGGQDKVCRFEEIFSKGGIGKGDRKHHRRRAGTLFFQPAGTELISIPHRISKIKSACPSGQALFFAQNAMKEAVNMKEKIPGWPPAAPA</sequence>
<reference evidence="1 2" key="1">
    <citation type="submission" date="2019-06" db="EMBL/GenBank/DDBJ databases">
        <title>Draft genome sequences of 15 bacterial species constituting the stable defined intestinal microbiota of the GM15 gnotobiotic mouse model.</title>
        <authorList>
            <person name="Elie C."/>
            <person name="Mathieu A."/>
            <person name="Saliou A."/>
            <person name="Darnaud M."/>
            <person name="Leulier F."/>
            <person name="Tamellini A."/>
        </authorList>
    </citation>
    <scope>NUCLEOTIDE SEQUENCE [LARGE SCALE GENOMIC DNA]</scope>
    <source>
        <strain evidence="1 2">JM4-15</strain>
    </source>
</reference>
<evidence type="ECO:0000313" key="1">
    <source>
        <dbReference type="EMBL" id="NDO37827.1"/>
    </source>
</evidence>
<organism evidence="1 2">
    <name type="scientific">Anaerotruncus colihominis</name>
    <dbReference type="NCBI Taxonomy" id="169435"/>
    <lineage>
        <taxon>Bacteria</taxon>
        <taxon>Bacillati</taxon>
        <taxon>Bacillota</taxon>
        <taxon>Clostridia</taxon>
        <taxon>Eubacteriales</taxon>
        <taxon>Oscillospiraceae</taxon>
        <taxon>Anaerotruncus</taxon>
    </lineage>
</organism>
<name>A0A845SV54_9FIRM</name>
<protein>
    <submittedName>
        <fullName evidence="1">Uncharacterized protein</fullName>
    </submittedName>
</protein>
<proteinExistence type="predicted"/>
<accession>A0A845SV54</accession>
<dbReference type="Proteomes" id="UP000462501">
    <property type="component" value="Unassembled WGS sequence"/>
</dbReference>
<gene>
    <name evidence="1" type="ORF">FMM72_00965</name>
</gene>
<dbReference type="EMBL" id="VIQT01000002">
    <property type="protein sequence ID" value="NDO37827.1"/>
    <property type="molecule type" value="Genomic_DNA"/>
</dbReference>
<evidence type="ECO:0000313" key="2">
    <source>
        <dbReference type="Proteomes" id="UP000462501"/>
    </source>
</evidence>
<comment type="caution">
    <text evidence="1">The sequence shown here is derived from an EMBL/GenBank/DDBJ whole genome shotgun (WGS) entry which is preliminary data.</text>
</comment>